<dbReference type="Pfam" id="PF02518">
    <property type="entry name" value="HATPase_c"/>
    <property type="match status" value="1"/>
</dbReference>
<gene>
    <name evidence="6" type="ORF">CYFUS_001041</name>
</gene>
<feature type="transmembrane region" description="Helical" evidence="4">
    <location>
        <begin position="281"/>
        <end position="299"/>
    </location>
</feature>
<dbReference type="InterPro" id="IPR011622">
    <property type="entry name" value="7TMR_DISM_rcpt_extracell_dom2"/>
</dbReference>
<evidence type="ECO:0000313" key="7">
    <source>
        <dbReference type="Proteomes" id="UP000217257"/>
    </source>
</evidence>
<sequence length="721" mass="80308">MAEHRTKRRSALGRGGGTAVLSRWLKCLGRHKAIVLFLFVVLMSTSVAAQPDIVMDGTRDNWPVGTHMFLMEDASRTLTIEDVSRGEFAHQFTRSSTATPTYGYSRSVCWVRFSYLQKDLTPDQKWLLALGDPTLERVDIYFQNPDGSFDVRHAGAHVPLVQREIASRFPAFLLREASTAPVTVYLRLETSLLMRIPLVIMTNERLIQEAALSLIPWWIYIGFLASMALYSTFLYFFLKDGAYLYYTLYVVFNGTGIGLSFSVVGYEYFPDGALWLERLSPMLLHLGIFVGSLFVRSVLNTRRMVPRIDRLMLVLVAVSGVFAVLAAFIPARLSQLMVNVLAQALAPLLLVVSVVIWRRGFRPARFVLAGWSVLGVSFALTPFYTHGLLPTNIITHHLLMIGSTIEMILFALALASRINEAERASELAKRQALEGEIHRLRNIELRQANEEILRKQGQLVHAEKMASLGELTAGVAHEIKNPLNFVNNFSLSLVELTDDLLQELTRLPANQKAVLEALAVDCGLTARKIAEHGERANGIVRSMLDHASIRPGERRMTDINQLVEEHIQLAHSAWSQRSGSPVSIRRDLEPGLSLVEVIPQELGRVLLNLLNNAFHAVDEQCKKGLNGYDPFVRVSTHGQDGRVRILIQDNGAGVPAELREKIFKPFFTTKPPGQGIGLGLSLSYGIITKRHSGTLDFESIENEGTTFVIALPIHPPSAPHA</sequence>
<dbReference type="InterPro" id="IPR036097">
    <property type="entry name" value="HisK_dim/P_sf"/>
</dbReference>
<feature type="transmembrane region" description="Helical" evidence="4">
    <location>
        <begin position="245"/>
        <end position="269"/>
    </location>
</feature>
<dbReference type="Pfam" id="PF07696">
    <property type="entry name" value="7TMR-DISMED2"/>
    <property type="match status" value="1"/>
</dbReference>
<keyword evidence="4" id="KW-0472">Membrane</keyword>
<feature type="transmembrane region" description="Helical" evidence="4">
    <location>
        <begin position="336"/>
        <end position="357"/>
    </location>
</feature>
<keyword evidence="6" id="KW-0418">Kinase</keyword>
<dbReference type="SUPFAM" id="SSF55874">
    <property type="entry name" value="ATPase domain of HSP90 chaperone/DNA topoisomerase II/histidine kinase"/>
    <property type="match status" value="1"/>
</dbReference>
<dbReference type="EMBL" id="CP022098">
    <property type="protein sequence ID" value="ATB35627.1"/>
    <property type="molecule type" value="Genomic_DNA"/>
</dbReference>
<dbReference type="InterPro" id="IPR003661">
    <property type="entry name" value="HisK_dim/P_dom"/>
</dbReference>
<accession>A0A250IWN5</accession>
<evidence type="ECO:0000256" key="1">
    <source>
        <dbReference type="ARBA" id="ARBA00000085"/>
    </source>
</evidence>
<dbReference type="Gene3D" id="1.10.287.130">
    <property type="match status" value="1"/>
</dbReference>
<keyword evidence="6" id="KW-0808">Transferase</keyword>
<dbReference type="PRINTS" id="PR00344">
    <property type="entry name" value="BCTRLSENSOR"/>
</dbReference>
<dbReference type="PANTHER" id="PTHR43065">
    <property type="entry name" value="SENSOR HISTIDINE KINASE"/>
    <property type="match status" value="1"/>
</dbReference>
<dbReference type="GO" id="GO:0000155">
    <property type="term" value="F:phosphorelay sensor kinase activity"/>
    <property type="evidence" value="ECO:0007669"/>
    <property type="project" value="InterPro"/>
</dbReference>
<dbReference type="SUPFAM" id="SSF47384">
    <property type="entry name" value="Homodimeric domain of signal transducing histidine kinase"/>
    <property type="match status" value="1"/>
</dbReference>
<dbReference type="CDD" id="cd00082">
    <property type="entry name" value="HisKA"/>
    <property type="match status" value="1"/>
</dbReference>
<keyword evidence="3" id="KW-0597">Phosphoprotein</keyword>
<feature type="domain" description="Histidine kinase" evidence="5">
    <location>
        <begin position="474"/>
        <end position="715"/>
    </location>
</feature>
<dbReference type="InterPro" id="IPR005467">
    <property type="entry name" value="His_kinase_dom"/>
</dbReference>
<dbReference type="EC" id="2.7.13.3" evidence="2"/>
<evidence type="ECO:0000256" key="4">
    <source>
        <dbReference type="SAM" id="Phobius"/>
    </source>
</evidence>
<dbReference type="InterPro" id="IPR036890">
    <property type="entry name" value="HATPase_C_sf"/>
</dbReference>
<name>A0A250IWN5_9BACT</name>
<dbReference type="PROSITE" id="PS50109">
    <property type="entry name" value="HIS_KIN"/>
    <property type="match status" value="1"/>
</dbReference>
<evidence type="ECO:0000259" key="5">
    <source>
        <dbReference type="PROSITE" id="PS50109"/>
    </source>
</evidence>
<protein>
    <recommendedName>
        <fullName evidence="2">histidine kinase</fullName>
        <ecNumber evidence="2">2.7.13.3</ecNumber>
    </recommendedName>
</protein>
<keyword evidence="4" id="KW-1133">Transmembrane helix</keyword>
<evidence type="ECO:0000256" key="2">
    <source>
        <dbReference type="ARBA" id="ARBA00012438"/>
    </source>
</evidence>
<dbReference type="KEGG" id="cfus:CYFUS_001041"/>
<organism evidence="6 7">
    <name type="scientific">Cystobacter fuscus</name>
    <dbReference type="NCBI Taxonomy" id="43"/>
    <lineage>
        <taxon>Bacteria</taxon>
        <taxon>Pseudomonadati</taxon>
        <taxon>Myxococcota</taxon>
        <taxon>Myxococcia</taxon>
        <taxon>Myxococcales</taxon>
        <taxon>Cystobacterineae</taxon>
        <taxon>Archangiaceae</taxon>
        <taxon>Cystobacter</taxon>
    </lineage>
</organism>
<dbReference type="SMART" id="SM00387">
    <property type="entry name" value="HATPase_c"/>
    <property type="match status" value="1"/>
</dbReference>
<feature type="transmembrane region" description="Helical" evidence="4">
    <location>
        <begin position="217"/>
        <end position="238"/>
    </location>
</feature>
<feature type="transmembrane region" description="Helical" evidence="4">
    <location>
        <begin position="396"/>
        <end position="415"/>
    </location>
</feature>
<evidence type="ECO:0000256" key="3">
    <source>
        <dbReference type="ARBA" id="ARBA00022553"/>
    </source>
</evidence>
<reference evidence="6 7" key="1">
    <citation type="submission" date="2017-06" db="EMBL/GenBank/DDBJ databases">
        <title>Sequencing and comparative analysis of myxobacterial genomes.</title>
        <authorList>
            <person name="Rupp O."/>
            <person name="Goesmann A."/>
            <person name="Sogaard-Andersen L."/>
        </authorList>
    </citation>
    <scope>NUCLEOTIDE SEQUENCE [LARGE SCALE GENOMIC DNA]</scope>
    <source>
        <strain evidence="6 7">DSM 52655</strain>
    </source>
</reference>
<dbReference type="Pfam" id="PF07695">
    <property type="entry name" value="7TMR-DISM_7TM"/>
    <property type="match status" value="1"/>
</dbReference>
<dbReference type="InterPro" id="IPR003594">
    <property type="entry name" value="HATPase_dom"/>
</dbReference>
<dbReference type="InterPro" id="IPR004358">
    <property type="entry name" value="Sig_transdc_His_kin-like_C"/>
</dbReference>
<dbReference type="InterPro" id="IPR011623">
    <property type="entry name" value="7TMR_DISM_rcpt_extracell_dom1"/>
</dbReference>
<feature type="transmembrane region" description="Helical" evidence="4">
    <location>
        <begin position="311"/>
        <end position="330"/>
    </location>
</feature>
<dbReference type="PANTHER" id="PTHR43065:SF42">
    <property type="entry name" value="TWO-COMPONENT SENSOR PPRA"/>
    <property type="match status" value="1"/>
</dbReference>
<keyword evidence="4" id="KW-0812">Transmembrane</keyword>
<evidence type="ECO:0000313" key="6">
    <source>
        <dbReference type="EMBL" id="ATB35627.1"/>
    </source>
</evidence>
<dbReference type="AlphaFoldDB" id="A0A250IWN5"/>
<dbReference type="Gene3D" id="2.60.40.2380">
    <property type="match status" value="1"/>
</dbReference>
<feature type="transmembrane region" description="Helical" evidence="4">
    <location>
        <begin position="364"/>
        <end position="384"/>
    </location>
</feature>
<dbReference type="Gene3D" id="3.30.565.10">
    <property type="entry name" value="Histidine kinase-like ATPase, C-terminal domain"/>
    <property type="match status" value="1"/>
</dbReference>
<proteinExistence type="predicted"/>
<dbReference type="Proteomes" id="UP000217257">
    <property type="component" value="Chromosome"/>
</dbReference>
<comment type="catalytic activity">
    <reaction evidence="1">
        <text>ATP + protein L-histidine = ADP + protein N-phospho-L-histidine.</text>
        <dbReference type="EC" id="2.7.13.3"/>
    </reaction>
</comment>